<dbReference type="PROSITE" id="PS50268">
    <property type="entry name" value="CADHERIN_2"/>
    <property type="match status" value="4"/>
</dbReference>
<keyword evidence="17" id="KW-1185">Reference proteome</keyword>
<feature type="transmembrane region" description="Helical" evidence="14">
    <location>
        <begin position="610"/>
        <end position="635"/>
    </location>
</feature>
<gene>
    <name evidence="16" type="primary">dsg2.1</name>
    <name evidence="16" type="ORF">DAT39_009834</name>
</gene>
<comment type="caution">
    <text evidence="16">The sequence shown here is derived from an EMBL/GenBank/DDBJ whole genome shotgun (WGS) entry which is preliminary data.</text>
</comment>
<dbReference type="FunFam" id="2.60.40.60:FF:000031">
    <property type="entry name" value="Cadherin 3"/>
    <property type="match status" value="1"/>
</dbReference>
<dbReference type="PANTHER" id="PTHR24025">
    <property type="entry name" value="DESMOGLEIN FAMILY MEMBER"/>
    <property type="match status" value="1"/>
</dbReference>
<evidence type="ECO:0000256" key="10">
    <source>
        <dbReference type="ARBA" id="ARBA00022989"/>
    </source>
</evidence>
<name>A0A8J4XB98_CLAMG</name>
<keyword evidence="10 14" id="KW-1133">Transmembrane helix</keyword>
<feature type="domain" description="Cadherin" evidence="15">
    <location>
        <begin position="47"/>
        <end position="131"/>
    </location>
</feature>
<dbReference type="GO" id="GO:0030057">
    <property type="term" value="C:desmosome"/>
    <property type="evidence" value="ECO:0007669"/>
    <property type="project" value="UniProtKB-SubCell"/>
</dbReference>
<dbReference type="SMART" id="SM00112">
    <property type="entry name" value="CA"/>
    <property type="match status" value="3"/>
</dbReference>
<evidence type="ECO:0000256" key="12">
    <source>
        <dbReference type="ARBA" id="ARBA00023180"/>
    </source>
</evidence>
<keyword evidence="11 14" id="KW-0472">Membrane</keyword>
<keyword evidence="7 13" id="KW-0106">Calcium</keyword>
<keyword evidence="8" id="KW-0130">Cell adhesion</keyword>
<dbReference type="SUPFAM" id="SSF49313">
    <property type="entry name" value="Cadherin-like"/>
    <property type="match status" value="5"/>
</dbReference>
<dbReference type="GO" id="GO:0005886">
    <property type="term" value="C:plasma membrane"/>
    <property type="evidence" value="ECO:0007669"/>
    <property type="project" value="UniProtKB-SubCell"/>
</dbReference>
<dbReference type="GO" id="GO:0005509">
    <property type="term" value="F:calcium ion binding"/>
    <property type="evidence" value="ECO:0007669"/>
    <property type="project" value="UniProtKB-UniRule"/>
</dbReference>
<dbReference type="Pfam" id="PF00028">
    <property type="entry name" value="Cadherin"/>
    <property type="match status" value="4"/>
</dbReference>
<evidence type="ECO:0000256" key="8">
    <source>
        <dbReference type="ARBA" id="ARBA00022889"/>
    </source>
</evidence>
<dbReference type="InterPro" id="IPR049874">
    <property type="entry name" value="ROK_cs"/>
</dbReference>
<dbReference type="GO" id="GO:0055113">
    <property type="term" value="P:epiboly involved in gastrulation with mouth forming second"/>
    <property type="evidence" value="ECO:0007669"/>
    <property type="project" value="UniProtKB-ARBA"/>
</dbReference>
<evidence type="ECO:0000256" key="13">
    <source>
        <dbReference type="PROSITE-ProRule" id="PRU00043"/>
    </source>
</evidence>
<dbReference type="PANTHER" id="PTHR24025:SF29">
    <property type="entry name" value="DESMOGLEIN-2-LIKE-RELATED"/>
    <property type="match status" value="1"/>
</dbReference>
<dbReference type="InterPro" id="IPR020894">
    <property type="entry name" value="Cadherin_CS"/>
</dbReference>
<dbReference type="FunFam" id="2.60.40.60:FF:000011">
    <property type="entry name" value="Cadherin 1"/>
    <property type="match status" value="1"/>
</dbReference>
<organism evidence="16 17">
    <name type="scientific">Clarias magur</name>
    <name type="common">Asian catfish</name>
    <name type="synonym">Macropteronotus magur</name>
    <dbReference type="NCBI Taxonomy" id="1594786"/>
    <lineage>
        <taxon>Eukaryota</taxon>
        <taxon>Metazoa</taxon>
        <taxon>Chordata</taxon>
        <taxon>Craniata</taxon>
        <taxon>Vertebrata</taxon>
        <taxon>Euteleostomi</taxon>
        <taxon>Actinopterygii</taxon>
        <taxon>Neopterygii</taxon>
        <taxon>Teleostei</taxon>
        <taxon>Ostariophysi</taxon>
        <taxon>Siluriformes</taxon>
        <taxon>Clariidae</taxon>
        <taxon>Clarias</taxon>
    </lineage>
</organism>
<reference evidence="16" key="1">
    <citation type="submission" date="2020-07" db="EMBL/GenBank/DDBJ databases">
        <title>Clarias magur genome sequencing, assembly and annotation.</title>
        <authorList>
            <person name="Kushwaha B."/>
            <person name="Kumar R."/>
            <person name="Das P."/>
            <person name="Joshi C.G."/>
            <person name="Kumar D."/>
            <person name="Nagpure N.S."/>
            <person name="Pandey M."/>
            <person name="Agarwal S."/>
            <person name="Srivastava S."/>
            <person name="Singh M."/>
            <person name="Sahoo L."/>
            <person name="Jayasankar P."/>
            <person name="Meher P.K."/>
            <person name="Koringa P.G."/>
            <person name="Iquebal M.A."/>
            <person name="Das S.P."/>
            <person name="Bit A."/>
            <person name="Patnaik S."/>
            <person name="Patel N."/>
            <person name="Shah T.M."/>
            <person name="Hinsu A."/>
            <person name="Jena J.K."/>
        </authorList>
    </citation>
    <scope>NUCLEOTIDE SEQUENCE</scope>
    <source>
        <strain evidence="16">CIFAMagur01</strain>
        <tissue evidence="16">Testis</tissue>
    </source>
</reference>
<dbReference type="Gene3D" id="2.60.40.60">
    <property type="entry name" value="Cadherins"/>
    <property type="match status" value="5"/>
</dbReference>
<keyword evidence="9" id="KW-0965">Cell junction</keyword>
<keyword evidence="5" id="KW-0479">Metal-binding</keyword>
<dbReference type="EMBL" id="QNUK01000135">
    <property type="protein sequence ID" value="KAF5900438.1"/>
    <property type="molecule type" value="Genomic_DNA"/>
</dbReference>
<proteinExistence type="predicted"/>
<keyword evidence="4 14" id="KW-0812">Transmembrane</keyword>
<feature type="non-terminal residue" evidence="16">
    <location>
        <position position="1"/>
    </location>
</feature>
<evidence type="ECO:0000256" key="3">
    <source>
        <dbReference type="ARBA" id="ARBA00022475"/>
    </source>
</evidence>
<feature type="non-terminal residue" evidence="16">
    <location>
        <position position="770"/>
    </location>
</feature>
<dbReference type="GO" id="GO:0007156">
    <property type="term" value="P:homophilic cell adhesion via plasma membrane adhesion molecules"/>
    <property type="evidence" value="ECO:0007669"/>
    <property type="project" value="InterPro"/>
</dbReference>
<evidence type="ECO:0000256" key="9">
    <source>
        <dbReference type="ARBA" id="ARBA00022949"/>
    </source>
</evidence>
<evidence type="ECO:0000256" key="5">
    <source>
        <dbReference type="ARBA" id="ARBA00022723"/>
    </source>
</evidence>
<keyword evidence="6" id="KW-0677">Repeat</keyword>
<dbReference type="InterPro" id="IPR050971">
    <property type="entry name" value="Cadherin-domain_protein"/>
</dbReference>
<evidence type="ECO:0000256" key="6">
    <source>
        <dbReference type="ARBA" id="ARBA00022737"/>
    </source>
</evidence>
<keyword evidence="12" id="KW-0325">Glycoprotein</keyword>
<evidence type="ECO:0000256" key="1">
    <source>
        <dbReference type="ARBA" id="ARBA00004236"/>
    </source>
</evidence>
<dbReference type="OrthoDB" id="8961010at2759"/>
<dbReference type="Proteomes" id="UP000727407">
    <property type="component" value="Unassembled WGS sequence"/>
</dbReference>
<feature type="domain" description="Cadherin" evidence="15">
    <location>
        <begin position="135"/>
        <end position="233"/>
    </location>
</feature>
<keyword evidence="3" id="KW-1003">Cell membrane</keyword>
<dbReference type="PROSITE" id="PS01125">
    <property type="entry name" value="ROK"/>
    <property type="match status" value="1"/>
</dbReference>
<dbReference type="FunFam" id="2.60.40.60:FF:000068">
    <property type="entry name" value="Desmoglein 1"/>
    <property type="match status" value="1"/>
</dbReference>
<sequence length="770" mass="82570">CVFEAGAKAEQSAVSLKRHRREWIVPPQILEENVDYTKQSFIARIRSDKEDASKGPIRYSLRGVGADQPPYHLFVVEPNTGNVRITGILDREQISQYNLSGVATYPDGTVAENDIQLRIKVKDQNDNAPIFSTISPGSTTVMKLVANDADEPGTPNSQIFYEIIDQKPPGSSMFSINQNGEVIVMNENLDRESVDQYVLTVRASDLNGAAGCNSGTSTCIIRVQDVNDNVPVLEQDSFEASVEENTENVEVMRFKATDMDMQNTDNWQAEYNIVSGNGGGHFKIVTDPKTNEGVLMLVKAVDYEEVKDMNLGITVNNKAPYYAGGAGGGSAGVGIGTGIGTGIGMGMGTGMGMGMGATGMTGGGSGGASGKIYNMHVNVKNQPEGPSFIPKVKAIPISENGQGVDIKKVLTTYTATDSDTGMPAKGVKYVKGSDRDNWLSIDETTGEIKLNKVPDRESPYLVNGTYMAEILCISQDMPGKTATGTVAIQVEDFNDHCPVLKNHTQTMCTTQEVLYVTAEDKDDFPNAGPFTFIVIPEESDGKWSVEHLNDTTAMLKPQDSPWPGPQKVTLEVRDQQGESCPEKQVLKLDVCTCDNSGTCAAIRSDLKSSVLGSAGIGLLLLGLLMLLLIPLLLLFCKCGTGALTLDDFSKMPFDTKEHLISYNTEGQGEDRDVNMMMTDTDGAGMNSTIHIPSKGSYIGTIGGAAFGAGGGAGYTISTINGRGYAPDVAYMDQGIGIGNRGSNAIMMDEFTTYDTGMALGEGFLNHYYTN</sequence>
<comment type="subcellular location">
    <subcellularLocation>
        <location evidence="2">Cell junction</location>
        <location evidence="2">Desmosome</location>
    </subcellularLocation>
    <subcellularLocation>
        <location evidence="1">Cell membrane</location>
    </subcellularLocation>
</comment>
<dbReference type="FunFam" id="2.60.40.60:FF:000074">
    <property type="entry name" value="Desmoglein 4"/>
    <property type="match status" value="1"/>
</dbReference>
<dbReference type="CDD" id="cd11304">
    <property type="entry name" value="Cadherin_repeat"/>
    <property type="match status" value="4"/>
</dbReference>
<evidence type="ECO:0000313" key="16">
    <source>
        <dbReference type="EMBL" id="KAF5900438.1"/>
    </source>
</evidence>
<evidence type="ECO:0000256" key="14">
    <source>
        <dbReference type="SAM" id="Phobius"/>
    </source>
</evidence>
<dbReference type="InterPro" id="IPR015919">
    <property type="entry name" value="Cadherin-like_sf"/>
</dbReference>
<accession>A0A8J4XB98</accession>
<feature type="domain" description="Cadherin" evidence="15">
    <location>
        <begin position="389"/>
        <end position="500"/>
    </location>
</feature>
<protein>
    <submittedName>
        <fullName evidence="16">Desmoglein-2-like</fullName>
    </submittedName>
</protein>
<evidence type="ECO:0000313" key="17">
    <source>
        <dbReference type="Proteomes" id="UP000727407"/>
    </source>
</evidence>
<dbReference type="InterPro" id="IPR002126">
    <property type="entry name" value="Cadherin-like_dom"/>
</dbReference>
<evidence type="ECO:0000256" key="7">
    <source>
        <dbReference type="ARBA" id="ARBA00022837"/>
    </source>
</evidence>
<dbReference type="AlphaFoldDB" id="A0A8J4XB98"/>
<dbReference type="FunFam" id="2.60.40.60:FF:000083">
    <property type="entry name" value="Desmoglein 1"/>
    <property type="match status" value="1"/>
</dbReference>
<evidence type="ECO:0000256" key="11">
    <source>
        <dbReference type="ARBA" id="ARBA00023136"/>
    </source>
</evidence>
<evidence type="ECO:0000256" key="4">
    <source>
        <dbReference type="ARBA" id="ARBA00022692"/>
    </source>
</evidence>
<feature type="domain" description="Cadherin" evidence="15">
    <location>
        <begin position="234"/>
        <end position="317"/>
    </location>
</feature>
<evidence type="ECO:0000259" key="15">
    <source>
        <dbReference type="PROSITE" id="PS50268"/>
    </source>
</evidence>
<dbReference type="PROSITE" id="PS00232">
    <property type="entry name" value="CADHERIN_1"/>
    <property type="match status" value="2"/>
</dbReference>
<evidence type="ECO:0000256" key="2">
    <source>
        <dbReference type="ARBA" id="ARBA00004568"/>
    </source>
</evidence>
<dbReference type="PRINTS" id="PR00205">
    <property type="entry name" value="CADHERIN"/>
</dbReference>